<dbReference type="KEGG" id="pzu:PHZ_p0030"/>
<dbReference type="InterPro" id="IPR050723">
    <property type="entry name" value="CFA/CMAS"/>
</dbReference>
<dbReference type="eggNOG" id="COG2226">
    <property type="taxonomic scope" value="Bacteria"/>
</dbReference>
<sequence length="233" mass="25627">MQQPNTLAPGAIFNQDVADAYDQRNSALAPISDGLHFLLRLVLEDLPVDARVLSVGVGTGAEILSLAAAFPGWSFVGVDPSPEMLAVGRRRLEQAGVLQRCELLQGYAGDAPREEFDTAVSLLVAHFIPREDRPAFYAAIHDRLKPRGCFVSAEISGDLAAPDFPEMLQDWRRIQRLMGATPESLAKLEAMMREVLGVLTPAETESLWKAADFRAPIPFFQAFMIRGWHAARD</sequence>
<dbReference type="InterPro" id="IPR029063">
    <property type="entry name" value="SAM-dependent_MTases_sf"/>
</dbReference>
<proteinExistence type="predicted"/>
<feature type="domain" description="Methyltransferase" evidence="1">
    <location>
        <begin position="52"/>
        <end position="148"/>
    </location>
</feature>
<dbReference type="SUPFAM" id="SSF53335">
    <property type="entry name" value="S-adenosyl-L-methionine-dependent methyltransferases"/>
    <property type="match status" value="1"/>
</dbReference>
<dbReference type="CDD" id="cd02440">
    <property type="entry name" value="AdoMet_MTases"/>
    <property type="match status" value="1"/>
</dbReference>
<organism evidence="2 3">
    <name type="scientific">Phenylobacterium zucineum (strain HLK1)</name>
    <dbReference type="NCBI Taxonomy" id="450851"/>
    <lineage>
        <taxon>Bacteria</taxon>
        <taxon>Pseudomonadati</taxon>
        <taxon>Pseudomonadota</taxon>
        <taxon>Alphaproteobacteria</taxon>
        <taxon>Caulobacterales</taxon>
        <taxon>Caulobacteraceae</taxon>
        <taxon>Phenylobacterium</taxon>
    </lineage>
</organism>
<geneLocation type="plasmid" evidence="3">
    <name>pHLK1</name>
</geneLocation>
<accession>B4RHZ8</accession>
<dbReference type="Proteomes" id="UP000001868">
    <property type="component" value="Plasmid pHLK1"/>
</dbReference>
<name>B4RHZ8_PHEZH</name>
<dbReference type="RefSeq" id="WP_012520273.1">
    <property type="nucleotide sequence ID" value="NC_011143.1"/>
</dbReference>
<protein>
    <submittedName>
        <fullName evidence="2">SAM-dependent methyltransferase</fullName>
    </submittedName>
</protein>
<gene>
    <name evidence="2" type="ordered locus">PHZ_p0030</name>
</gene>
<reference evidence="2 3" key="1">
    <citation type="journal article" date="2008" name="BMC Genomics">
        <title>Complete genome of Phenylobacterium zucineum - a novel facultative intracellular bacterium isolated from human erythroleukemia cell line K562.</title>
        <authorList>
            <person name="Luo Y."/>
            <person name="Xu X."/>
            <person name="Ding Z."/>
            <person name="Liu Z."/>
            <person name="Zhang B."/>
            <person name="Yan Z."/>
            <person name="Sun J."/>
            <person name="Hu S."/>
            <person name="Hu X."/>
        </authorList>
    </citation>
    <scope>NUCLEOTIDE SEQUENCE [LARGE SCALE GENOMIC DNA]</scope>
    <source>
        <strain evidence="3">HLK1</strain>
        <plasmid evidence="3">Plasmid pHLK1</plasmid>
    </source>
</reference>
<keyword evidence="2" id="KW-0808">Transferase</keyword>
<keyword evidence="2" id="KW-0614">Plasmid</keyword>
<dbReference type="AlphaFoldDB" id="B4RHZ8"/>
<dbReference type="GO" id="GO:0032259">
    <property type="term" value="P:methylation"/>
    <property type="evidence" value="ECO:0007669"/>
    <property type="project" value="UniProtKB-KW"/>
</dbReference>
<dbReference type="PANTHER" id="PTHR43667">
    <property type="entry name" value="CYCLOPROPANE-FATTY-ACYL-PHOSPHOLIPID SYNTHASE"/>
    <property type="match status" value="1"/>
</dbReference>
<dbReference type="OrthoDB" id="213472at2"/>
<evidence type="ECO:0000313" key="3">
    <source>
        <dbReference type="Proteomes" id="UP000001868"/>
    </source>
</evidence>
<evidence type="ECO:0000259" key="1">
    <source>
        <dbReference type="Pfam" id="PF13649"/>
    </source>
</evidence>
<dbReference type="GO" id="GO:0008168">
    <property type="term" value="F:methyltransferase activity"/>
    <property type="evidence" value="ECO:0007669"/>
    <property type="project" value="UniProtKB-KW"/>
</dbReference>
<keyword evidence="3" id="KW-1185">Reference proteome</keyword>
<dbReference type="HOGENOM" id="CLU_081790_0_0_5"/>
<keyword evidence="2" id="KW-0489">Methyltransferase</keyword>
<dbReference type="Gene3D" id="3.40.50.150">
    <property type="entry name" value="Vaccinia Virus protein VP39"/>
    <property type="match status" value="1"/>
</dbReference>
<dbReference type="EMBL" id="CP000748">
    <property type="protein sequence ID" value="ACG79973.1"/>
    <property type="molecule type" value="Genomic_DNA"/>
</dbReference>
<dbReference type="Pfam" id="PF13649">
    <property type="entry name" value="Methyltransf_25"/>
    <property type="match status" value="1"/>
</dbReference>
<evidence type="ECO:0000313" key="2">
    <source>
        <dbReference type="EMBL" id="ACG79973.1"/>
    </source>
</evidence>
<dbReference type="PANTHER" id="PTHR43667:SF2">
    <property type="entry name" value="FATTY ACID C-METHYL TRANSFERASE"/>
    <property type="match status" value="1"/>
</dbReference>
<dbReference type="InterPro" id="IPR041698">
    <property type="entry name" value="Methyltransf_25"/>
</dbReference>